<sequence length="60" mass="6688">PPYEGTATFYTESKKEVLLQTARAIVFNPLNPSKRVVAQFILDGGSQQSYVSDKLRRSLA</sequence>
<proteinExistence type="predicted"/>
<dbReference type="InParanoid" id="A0A1X7SVA5"/>
<reference evidence="1" key="1">
    <citation type="submission" date="2017-05" db="UniProtKB">
        <authorList>
            <consortium name="EnsemblMetazoa"/>
        </authorList>
    </citation>
    <scope>IDENTIFICATION</scope>
</reference>
<protein>
    <recommendedName>
        <fullName evidence="2">Peptidase aspartic putative domain-containing protein</fullName>
    </recommendedName>
</protein>
<evidence type="ECO:0008006" key="2">
    <source>
        <dbReference type="Google" id="ProtNLM"/>
    </source>
</evidence>
<dbReference type="AlphaFoldDB" id="A0A1X7SVA5"/>
<accession>A0A1X7SVA5</accession>
<evidence type="ECO:0000313" key="1">
    <source>
        <dbReference type="EnsemblMetazoa" id="Aqu2.1.06079_001"/>
    </source>
</evidence>
<dbReference type="EnsemblMetazoa" id="Aqu2.1.06079_001">
    <property type="protein sequence ID" value="Aqu2.1.06079_001"/>
    <property type="gene ID" value="Aqu2.1.06079"/>
</dbReference>
<organism evidence="1">
    <name type="scientific">Amphimedon queenslandica</name>
    <name type="common">Sponge</name>
    <dbReference type="NCBI Taxonomy" id="400682"/>
    <lineage>
        <taxon>Eukaryota</taxon>
        <taxon>Metazoa</taxon>
        <taxon>Porifera</taxon>
        <taxon>Demospongiae</taxon>
        <taxon>Heteroscleromorpha</taxon>
        <taxon>Haplosclerida</taxon>
        <taxon>Niphatidae</taxon>
        <taxon>Amphimedon</taxon>
    </lineage>
</organism>
<name>A0A1X7SVA5_AMPQE</name>